<dbReference type="InterPro" id="IPR000312">
    <property type="entry name" value="Glycosyl_Trfase_fam3"/>
</dbReference>
<feature type="binding site" evidence="9">
    <location>
        <position position="94"/>
    </location>
    <ligand>
        <name>Mg(2+)</name>
        <dbReference type="ChEBI" id="CHEBI:18420"/>
        <label>1</label>
    </ligand>
</feature>
<dbReference type="EMBL" id="CP062983">
    <property type="protein sequence ID" value="QPC80771.1"/>
    <property type="molecule type" value="Genomic_DNA"/>
</dbReference>
<dbReference type="InterPro" id="IPR005940">
    <property type="entry name" value="Anthranilate_Pribosyl_Tfrase"/>
</dbReference>
<comment type="caution">
    <text evidence="9">Lacks conserved residue(s) required for the propagation of feature annotation.</text>
</comment>
<evidence type="ECO:0000256" key="2">
    <source>
        <dbReference type="ARBA" id="ARBA00022605"/>
    </source>
</evidence>
<evidence type="ECO:0000256" key="6">
    <source>
        <dbReference type="ARBA" id="ARBA00023141"/>
    </source>
</evidence>
<feature type="binding site" evidence="9">
    <location>
        <position position="90"/>
    </location>
    <ligand>
        <name>5-phospho-alpha-D-ribose 1-diphosphate</name>
        <dbReference type="ChEBI" id="CHEBI:58017"/>
    </ligand>
</feature>
<evidence type="ECO:0000256" key="7">
    <source>
        <dbReference type="ARBA" id="ARBA00052328"/>
    </source>
</evidence>
<organism evidence="12 13">
    <name type="scientific">Phototrophicus methaneseepsis</name>
    <dbReference type="NCBI Taxonomy" id="2710758"/>
    <lineage>
        <taxon>Bacteria</taxon>
        <taxon>Bacillati</taxon>
        <taxon>Chloroflexota</taxon>
        <taxon>Candidatus Thermofontia</taxon>
        <taxon>Phototrophicales</taxon>
        <taxon>Phototrophicaceae</taxon>
        <taxon>Phototrophicus</taxon>
    </lineage>
</organism>
<name>A0A7S8E5J9_9CHLR</name>
<dbReference type="InterPro" id="IPR017459">
    <property type="entry name" value="Glycosyl_Trfase_fam3_N_dom"/>
</dbReference>
<feature type="binding site" evidence="9">
    <location>
        <position position="82"/>
    </location>
    <ligand>
        <name>anthranilate</name>
        <dbReference type="ChEBI" id="CHEBI:16567"/>
        <label>1</label>
    </ligand>
</feature>
<gene>
    <name evidence="9 12" type="primary">trpD</name>
    <name evidence="12" type="ORF">G4Y79_13740</name>
</gene>
<keyword evidence="9" id="KW-0460">Magnesium</keyword>
<evidence type="ECO:0000256" key="8">
    <source>
        <dbReference type="ARBA" id="ARBA00061188"/>
    </source>
</evidence>
<dbReference type="NCBIfam" id="TIGR01245">
    <property type="entry name" value="trpD"/>
    <property type="match status" value="1"/>
</dbReference>
<evidence type="ECO:0000256" key="9">
    <source>
        <dbReference type="HAMAP-Rule" id="MF_00211"/>
    </source>
</evidence>
<keyword evidence="5 9" id="KW-0822">Tryptophan biosynthesis</keyword>
<keyword evidence="2 9" id="KW-0028">Amino-acid biosynthesis</keyword>
<feature type="domain" description="Glycosyl transferase family 3 N-terminal" evidence="11">
    <location>
        <begin position="11"/>
        <end position="66"/>
    </location>
</feature>
<evidence type="ECO:0000259" key="10">
    <source>
        <dbReference type="Pfam" id="PF00591"/>
    </source>
</evidence>
<feature type="binding site" evidence="9">
    <location>
        <position position="228"/>
    </location>
    <ligand>
        <name>Mg(2+)</name>
        <dbReference type="ChEBI" id="CHEBI:18420"/>
        <label>2</label>
    </ligand>
</feature>
<keyword evidence="4 9" id="KW-0808">Transferase</keyword>
<dbReference type="Proteomes" id="UP000594468">
    <property type="component" value="Chromosome"/>
</dbReference>
<feature type="binding site" evidence="9">
    <location>
        <begin position="92"/>
        <end position="95"/>
    </location>
    <ligand>
        <name>5-phospho-alpha-D-ribose 1-diphosphate</name>
        <dbReference type="ChEBI" id="CHEBI:58017"/>
    </ligand>
</feature>
<dbReference type="KEGG" id="pmet:G4Y79_13740"/>
<keyword evidence="6 9" id="KW-0057">Aromatic amino acid biosynthesis</keyword>
<dbReference type="FunFam" id="3.40.1030.10:FF:000002">
    <property type="entry name" value="Anthranilate phosphoribosyltransferase"/>
    <property type="match status" value="1"/>
</dbReference>
<comment type="cofactor">
    <cofactor evidence="9">
        <name>Mg(2+)</name>
        <dbReference type="ChEBI" id="CHEBI:18420"/>
    </cofactor>
    <text evidence="9">Binds 2 magnesium ions per monomer.</text>
</comment>
<protein>
    <recommendedName>
        <fullName evidence="9">Anthranilate phosphoribosyltransferase</fullName>
        <ecNumber evidence="9">2.4.2.18</ecNumber>
    </recommendedName>
</protein>
<sequence>MDIQRAIEVISRFGHLQEDEAEDVMQQIMSGDATEAQIGAYLMALRMKGETPEEITGSARAMREKASMVPTNVEGDLLDTCGTGGDKSGTFNISTTVAFVAAGAGVPVAKHGNRAATSKAGSADVLAASGVNLDLTPEQVGQCVDEVGIGFLFAVKLHPAMKYAIGPRRQMGIRTIFNILGPLTNPAGAKRQLMGVFAADLTDLLAHVLKSLGTTSAIVVNGYGGLDELTISGPNRVSQLSENGTIETYELDPMEYGFEGASISELKGGEPEDNAAILRAILDCTDKGPKRDVVLLNAGAALWAAGKVSDLKEGITLARETIDTGAALNKLDSLIEYSQSFAQ</sequence>
<dbReference type="InterPro" id="IPR036320">
    <property type="entry name" value="Glycosyl_Trfase_fam3_N_dom_sf"/>
</dbReference>
<feature type="binding site" evidence="9">
    <location>
        <position position="122"/>
    </location>
    <ligand>
        <name>5-phospho-alpha-D-ribose 1-diphosphate</name>
        <dbReference type="ChEBI" id="CHEBI:58017"/>
    </ligand>
</feature>
<comment type="similarity">
    <text evidence="8">In the C-terminal section; belongs to the anthranilate phosphoribosyltransferase family.</text>
</comment>
<comment type="catalytic activity">
    <reaction evidence="7 9">
        <text>N-(5-phospho-beta-D-ribosyl)anthranilate + diphosphate = 5-phospho-alpha-D-ribose 1-diphosphate + anthranilate</text>
        <dbReference type="Rhea" id="RHEA:11768"/>
        <dbReference type="ChEBI" id="CHEBI:16567"/>
        <dbReference type="ChEBI" id="CHEBI:18277"/>
        <dbReference type="ChEBI" id="CHEBI:33019"/>
        <dbReference type="ChEBI" id="CHEBI:58017"/>
        <dbReference type="EC" id="2.4.2.18"/>
    </reaction>
</comment>
<dbReference type="InterPro" id="IPR035902">
    <property type="entry name" value="Nuc_phospho_transferase"/>
</dbReference>
<dbReference type="GO" id="GO:0000287">
    <property type="term" value="F:magnesium ion binding"/>
    <property type="evidence" value="ECO:0007669"/>
    <property type="project" value="UniProtKB-UniRule"/>
</dbReference>
<evidence type="ECO:0000313" key="13">
    <source>
        <dbReference type="Proteomes" id="UP000594468"/>
    </source>
</evidence>
<feature type="binding site" evidence="9">
    <location>
        <position position="227"/>
    </location>
    <ligand>
        <name>Mg(2+)</name>
        <dbReference type="ChEBI" id="CHEBI:18420"/>
        <label>2</label>
    </ligand>
</feature>
<feature type="binding site" evidence="9">
    <location>
        <position position="113"/>
    </location>
    <ligand>
        <name>anthranilate</name>
        <dbReference type="ChEBI" id="CHEBI:16567"/>
        <label>1</label>
    </ligand>
</feature>
<proteinExistence type="inferred from homology"/>
<dbReference type="EC" id="2.4.2.18" evidence="9"/>
<evidence type="ECO:0000256" key="1">
    <source>
        <dbReference type="ARBA" id="ARBA00004907"/>
    </source>
</evidence>
<accession>A0A7S8E5J9</accession>
<dbReference type="AlphaFoldDB" id="A0A7S8E5J9"/>
<evidence type="ECO:0000256" key="4">
    <source>
        <dbReference type="ARBA" id="ARBA00022679"/>
    </source>
</evidence>
<comment type="function">
    <text evidence="9">Catalyzes the transfer of the phosphoribosyl group of 5-phosphorylribose-1-pyrophosphate (PRPP) to anthranilate to yield N-(5'-phosphoribosyl)-anthranilate (PRA).</text>
</comment>
<dbReference type="SUPFAM" id="SSF52418">
    <property type="entry name" value="Nucleoside phosphorylase/phosphoribosyltransferase catalytic domain"/>
    <property type="match status" value="1"/>
</dbReference>
<dbReference type="Gene3D" id="3.40.1030.10">
    <property type="entry name" value="Nucleoside phosphorylase/phosphoribosyltransferase catalytic domain"/>
    <property type="match status" value="1"/>
</dbReference>
<dbReference type="GO" id="GO:0004048">
    <property type="term" value="F:anthranilate phosphoribosyltransferase activity"/>
    <property type="evidence" value="ECO:0007669"/>
    <property type="project" value="UniProtKB-UniRule"/>
</dbReference>
<feature type="binding site" evidence="9">
    <location>
        <position position="228"/>
    </location>
    <ligand>
        <name>Mg(2+)</name>
        <dbReference type="ChEBI" id="CHEBI:18420"/>
        <label>1</label>
    </ligand>
</feature>
<feature type="binding site" evidence="9">
    <location>
        <begin position="110"/>
        <end position="118"/>
    </location>
    <ligand>
        <name>5-phospho-alpha-D-ribose 1-diphosphate</name>
        <dbReference type="ChEBI" id="CHEBI:58017"/>
    </ligand>
</feature>
<dbReference type="PANTHER" id="PTHR43285:SF2">
    <property type="entry name" value="ANTHRANILATE PHOSPHORIBOSYLTRANSFERASE"/>
    <property type="match status" value="1"/>
</dbReference>
<comment type="similarity">
    <text evidence="9">Belongs to the anthranilate phosphoribosyltransferase family.</text>
</comment>
<dbReference type="RefSeq" id="WP_195168846.1">
    <property type="nucleotide sequence ID" value="NZ_CP062983.1"/>
</dbReference>
<dbReference type="GO" id="GO:0000162">
    <property type="term" value="P:L-tryptophan biosynthetic process"/>
    <property type="evidence" value="ECO:0007669"/>
    <property type="project" value="UniProtKB-UniRule"/>
</dbReference>
<dbReference type="GO" id="GO:0005829">
    <property type="term" value="C:cytosol"/>
    <property type="evidence" value="ECO:0007669"/>
    <property type="project" value="TreeGrafter"/>
</dbReference>
<keyword evidence="3 9" id="KW-0328">Glycosyltransferase</keyword>
<dbReference type="Pfam" id="PF02885">
    <property type="entry name" value="Glycos_trans_3N"/>
    <property type="match status" value="1"/>
</dbReference>
<evidence type="ECO:0000313" key="12">
    <source>
        <dbReference type="EMBL" id="QPC80771.1"/>
    </source>
</evidence>
<dbReference type="HAMAP" id="MF_00211">
    <property type="entry name" value="TrpD"/>
    <property type="match status" value="1"/>
</dbReference>
<dbReference type="Gene3D" id="1.20.970.10">
    <property type="entry name" value="Transferase, Pyrimidine Nucleoside Phosphorylase, Chain C"/>
    <property type="match status" value="1"/>
</dbReference>
<feature type="domain" description="Glycosyl transferase family 3" evidence="10">
    <location>
        <begin position="75"/>
        <end position="328"/>
    </location>
</feature>
<dbReference type="UniPathway" id="UPA00035">
    <property type="reaction ID" value="UER00041"/>
</dbReference>
<comment type="pathway">
    <text evidence="1 9">Amino-acid biosynthesis; L-tryptophan biosynthesis; L-tryptophan from chorismate: step 2/5.</text>
</comment>
<reference evidence="12 13" key="1">
    <citation type="submission" date="2020-02" db="EMBL/GenBank/DDBJ databases">
        <authorList>
            <person name="Zheng R.K."/>
            <person name="Sun C.M."/>
        </authorList>
    </citation>
    <scope>NUCLEOTIDE SEQUENCE [LARGE SCALE GENOMIC DNA]</scope>
    <source>
        <strain evidence="13">rifampicinis</strain>
    </source>
</reference>
<keyword evidence="13" id="KW-1185">Reference proteome</keyword>
<evidence type="ECO:0000259" key="11">
    <source>
        <dbReference type="Pfam" id="PF02885"/>
    </source>
</evidence>
<feature type="binding site" evidence="9">
    <location>
        <position position="82"/>
    </location>
    <ligand>
        <name>5-phospho-alpha-D-ribose 1-diphosphate</name>
        <dbReference type="ChEBI" id="CHEBI:58017"/>
    </ligand>
</feature>
<comment type="subunit">
    <text evidence="9">Homodimer.</text>
</comment>
<keyword evidence="9" id="KW-0479">Metal-binding</keyword>
<evidence type="ECO:0000256" key="3">
    <source>
        <dbReference type="ARBA" id="ARBA00022676"/>
    </source>
</evidence>
<dbReference type="PANTHER" id="PTHR43285">
    <property type="entry name" value="ANTHRANILATE PHOSPHORIBOSYLTRANSFERASE"/>
    <property type="match status" value="1"/>
</dbReference>
<dbReference type="SUPFAM" id="SSF47648">
    <property type="entry name" value="Nucleoside phosphorylase/phosphoribosyltransferase N-terminal domain"/>
    <property type="match status" value="1"/>
</dbReference>
<evidence type="ECO:0000256" key="5">
    <source>
        <dbReference type="ARBA" id="ARBA00022822"/>
    </source>
</evidence>
<feature type="binding site" evidence="9">
    <location>
        <begin position="85"/>
        <end position="86"/>
    </location>
    <ligand>
        <name>5-phospho-alpha-D-ribose 1-diphosphate</name>
        <dbReference type="ChEBI" id="CHEBI:58017"/>
    </ligand>
</feature>
<dbReference type="Pfam" id="PF00591">
    <property type="entry name" value="Glycos_transf_3"/>
    <property type="match status" value="1"/>
</dbReference>
<feature type="binding site" evidence="9">
    <location>
        <position position="168"/>
    </location>
    <ligand>
        <name>anthranilate</name>
        <dbReference type="ChEBI" id="CHEBI:16567"/>
        <label>2</label>
    </ligand>
</feature>